<dbReference type="InterPro" id="IPR036779">
    <property type="entry name" value="LysM_dom_sf"/>
</dbReference>
<feature type="domain" description="LysM" evidence="2">
    <location>
        <begin position="106"/>
        <end position="150"/>
    </location>
</feature>
<dbReference type="OrthoDB" id="2149800at2"/>
<feature type="chain" id="PRO_5006026096" evidence="1">
    <location>
        <begin position="24"/>
        <end position="718"/>
    </location>
</feature>
<dbReference type="CDD" id="cd00118">
    <property type="entry name" value="LysM"/>
    <property type="match status" value="4"/>
</dbReference>
<reference evidence="3 4" key="1">
    <citation type="submission" date="2015-09" db="EMBL/GenBank/DDBJ databases">
        <title>Genome sequence of the marine flavobacterium Croceitalea dokdonensis DOKDO 023 that contains proton- and sodium-pumping rhodopsins.</title>
        <authorList>
            <person name="Kwon S.-K."/>
            <person name="Lee H.K."/>
            <person name="Kwak M.-J."/>
            <person name="Kim J.F."/>
        </authorList>
    </citation>
    <scope>NUCLEOTIDE SEQUENCE [LARGE SCALE GENOMIC DNA]</scope>
    <source>
        <strain evidence="3 4">DOKDO 023</strain>
    </source>
</reference>
<dbReference type="InterPro" id="IPR028082">
    <property type="entry name" value="Peripla_BP_I"/>
</dbReference>
<dbReference type="PANTHER" id="PTHR33734:SF22">
    <property type="entry name" value="MEMBRANE-BOUND LYTIC MUREIN TRANSGLYCOSYLASE D"/>
    <property type="match status" value="1"/>
</dbReference>
<protein>
    <submittedName>
        <fullName evidence="3">Peptidoglycan-binding lysin domain-containing protein</fullName>
    </submittedName>
</protein>
<comment type="caution">
    <text evidence="3">The sequence shown here is derived from an EMBL/GenBank/DDBJ whole genome shotgun (WGS) entry which is preliminary data.</text>
</comment>
<dbReference type="EMBL" id="LDJX01000004">
    <property type="protein sequence ID" value="KPM31524.1"/>
    <property type="molecule type" value="Genomic_DNA"/>
</dbReference>
<dbReference type="Pfam" id="PF01476">
    <property type="entry name" value="LysM"/>
    <property type="match status" value="4"/>
</dbReference>
<evidence type="ECO:0000313" key="4">
    <source>
        <dbReference type="Proteomes" id="UP000050280"/>
    </source>
</evidence>
<dbReference type="SMART" id="SM00257">
    <property type="entry name" value="LysM"/>
    <property type="match status" value="5"/>
</dbReference>
<dbReference type="Proteomes" id="UP000050280">
    <property type="component" value="Unassembled WGS sequence"/>
</dbReference>
<dbReference type="PANTHER" id="PTHR33734">
    <property type="entry name" value="LYSM DOMAIN-CONTAINING GPI-ANCHORED PROTEIN 2"/>
    <property type="match status" value="1"/>
</dbReference>
<evidence type="ECO:0000256" key="1">
    <source>
        <dbReference type="SAM" id="SignalP"/>
    </source>
</evidence>
<sequence>MKKCTNAAVLVVIFLLSSFLALSQTEYKTHQVKEGETLTSIAKLYQVTPYAILQQNTEIKNSDAIKPNTILVIPVGGLVQAPVNANKDLNPKGQKESVITEPIGFKKHKVKRRETKYGICKKYNITEEQLKRYNKELYAKELDKGMVLQIPQYPKIELPDERELDMETYIVQPKETRWSIAHKYGITVDSLTSLNPSLSKGNSYLAAGQELFLPRPKGDSLREQTVVIYESFTVPKAMGLFRISQNYGISVDSVMNLNPEIKEIGGLKEGMVLRLPKQNAASKTVNTDNYIFYEVKPKQNIFRLTQNLNISRDSLFALNPALENGLKAGMVLKLPKVKESNLEVKNALVLDKINLLDSINVENKPNLLFLLPFRIPDIQFTNPQKAIAQVEKLGGVSYAAGIYTGAMVALDSIKKLGVSVDVAVLDTRRNLTHLQNTLNNVELQKIDAIIGPIDPNLLDEVAVRAAKFNIPVVAPIAARGKVSHENVFYTRPDQAVLRDKLLTYLKGKHTTENIVVIADWKHKEEKDSILAMFPTARPAKMAKDGSLHLIDFQAMLSEREENWVFVETDQANLISSVTSILNASIGNIEEGDNIKVKMFTTDYNRAFEEEEINKPHLSNLNFTFPSYFKAADSNGFVRAYQRKYGHEPDRLAVRGFDLTFDILLKLAYRKNLFKAEETVGETNYNGSSFNYKNDRITGYYNRATYLLQYEDLRIKEIN</sequence>
<feature type="domain" description="LysM" evidence="2">
    <location>
        <begin position="167"/>
        <end position="213"/>
    </location>
</feature>
<dbReference type="SUPFAM" id="SSF54106">
    <property type="entry name" value="LysM domain"/>
    <property type="match status" value="3"/>
</dbReference>
<feature type="domain" description="LysM" evidence="2">
    <location>
        <begin position="28"/>
        <end position="73"/>
    </location>
</feature>
<organism evidence="3 4">
    <name type="scientific">Croceitalea dokdonensis DOKDO 023</name>
    <dbReference type="NCBI Taxonomy" id="1300341"/>
    <lineage>
        <taxon>Bacteria</taxon>
        <taxon>Pseudomonadati</taxon>
        <taxon>Bacteroidota</taxon>
        <taxon>Flavobacteriia</taxon>
        <taxon>Flavobacteriales</taxon>
        <taxon>Flavobacteriaceae</taxon>
        <taxon>Croceitalea</taxon>
    </lineage>
</organism>
<dbReference type="PATRIC" id="fig|1300341.3.peg.2195"/>
<dbReference type="Gene3D" id="3.10.350.10">
    <property type="entry name" value="LysM domain"/>
    <property type="match status" value="4"/>
</dbReference>
<keyword evidence="1" id="KW-0732">Signal</keyword>
<dbReference type="SUPFAM" id="SSF53822">
    <property type="entry name" value="Periplasmic binding protein-like I"/>
    <property type="match status" value="1"/>
</dbReference>
<dbReference type="InterPro" id="IPR018392">
    <property type="entry name" value="LysM"/>
</dbReference>
<keyword evidence="4" id="KW-1185">Reference proteome</keyword>
<evidence type="ECO:0000259" key="2">
    <source>
        <dbReference type="PROSITE" id="PS51782"/>
    </source>
</evidence>
<gene>
    <name evidence="3" type="ORF">I595_2011</name>
</gene>
<proteinExistence type="predicted"/>
<accession>A0A0N8H3U2</accession>
<feature type="signal peptide" evidence="1">
    <location>
        <begin position="1"/>
        <end position="23"/>
    </location>
</feature>
<dbReference type="STRING" id="1300341.I595_2011"/>
<dbReference type="RefSeq" id="WP_157449712.1">
    <property type="nucleotide sequence ID" value="NZ_LDJX01000004.1"/>
</dbReference>
<evidence type="ECO:0000313" key="3">
    <source>
        <dbReference type="EMBL" id="KPM31524.1"/>
    </source>
</evidence>
<dbReference type="PROSITE" id="PS51782">
    <property type="entry name" value="LYSM"/>
    <property type="match status" value="3"/>
</dbReference>
<name>A0A0N8H3U2_9FLAO</name>
<dbReference type="AlphaFoldDB" id="A0A0N8H3U2"/>
<dbReference type="Gene3D" id="3.40.50.2300">
    <property type="match status" value="2"/>
</dbReference>